<keyword evidence="2" id="KW-1185">Reference proteome</keyword>
<dbReference type="Proteomes" id="UP000010297">
    <property type="component" value="Unassembled WGS sequence"/>
</dbReference>
<sequence length="74" mass="8269">MQEPGDCAIPIRREVNSVNAIKLTPTKLWQVRDRRDGGALRMRGKNTAAENAGIKAILKPRDTMNHNDVFPLSN</sequence>
<organism evidence="1 2">
    <name type="scientific">Atlantibacter hermannii NBRC 105704</name>
    <dbReference type="NCBI Taxonomy" id="1115512"/>
    <lineage>
        <taxon>Bacteria</taxon>
        <taxon>Pseudomonadati</taxon>
        <taxon>Pseudomonadota</taxon>
        <taxon>Gammaproteobacteria</taxon>
        <taxon>Enterobacterales</taxon>
        <taxon>Enterobacteriaceae</taxon>
        <taxon>Atlantibacter</taxon>
    </lineage>
</organism>
<comment type="caution">
    <text evidence="1">The sequence shown here is derived from an EMBL/GenBank/DDBJ whole genome shotgun (WGS) entry which is preliminary data.</text>
</comment>
<reference evidence="1 2" key="1">
    <citation type="submission" date="2012-02" db="EMBL/GenBank/DDBJ databases">
        <title>Whole genome shotgun sequence of Escherichia hermannii NBRC 105704.</title>
        <authorList>
            <person name="Yoshida I."/>
            <person name="Hosoyama A."/>
            <person name="Tsuchikane K."/>
            <person name="Katsumata H."/>
            <person name="Yamazaki S."/>
            <person name="Fujita N."/>
        </authorList>
    </citation>
    <scope>NUCLEOTIDE SEQUENCE [LARGE SCALE GENOMIC DNA]</scope>
    <source>
        <strain evidence="1 2">NBRC 105704</strain>
    </source>
</reference>
<accession>H5V078</accession>
<evidence type="ECO:0000313" key="2">
    <source>
        <dbReference type="Proteomes" id="UP000010297"/>
    </source>
</evidence>
<dbReference type="EMBL" id="BAFF01000002">
    <property type="protein sequence ID" value="GAB51386.1"/>
    <property type="molecule type" value="Genomic_DNA"/>
</dbReference>
<proteinExistence type="predicted"/>
<name>H5V078_ATLHE</name>
<dbReference type="AlphaFoldDB" id="H5V078"/>
<gene>
    <name evidence="1" type="ORF">EH105704_02_04150</name>
</gene>
<evidence type="ECO:0000313" key="1">
    <source>
        <dbReference type="EMBL" id="GAB51386.1"/>
    </source>
</evidence>
<protein>
    <submittedName>
        <fullName evidence="1">Uncharacterized protein</fullName>
    </submittedName>
</protein>